<accession>B0CZ71</accession>
<dbReference type="RefSeq" id="XP_001876363.1">
    <property type="nucleotide sequence ID" value="XM_001876328.1"/>
</dbReference>
<dbReference type="HOGENOM" id="CLU_074378_1_0_1"/>
<keyword evidence="5" id="KW-1185">Reference proteome</keyword>
<dbReference type="GO" id="GO:0005739">
    <property type="term" value="C:mitochondrion"/>
    <property type="evidence" value="ECO:0007669"/>
    <property type="project" value="UniProtKB-SubCell"/>
</dbReference>
<organism evidence="5">
    <name type="scientific">Laccaria bicolor (strain S238N-H82 / ATCC MYA-4686)</name>
    <name type="common">Bicoloured deceiver</name>
    <name type="synonym">Laccaria laccata var. bicolor</name>
    <dbReference type="NCBI Taxonomy" id="486041"/>
    <lineage>
        <taxon>Eukaryota</taxon>
        <taxon>Fungi</taxon>
        <taxon>Dikarya</taxon>
        <taxon>Basidiomycota</taxon>
        <taxon>Agaricomycotina</taxon>
        <taxon>Agaricomycetes</taxon>
        <taxon>Agaricomycetidae</taxon>
        <taxon>Agaricales</taxon>
        <taxon>Agaricineae</taxon>
        <taxon>Hydnangiaceae</taxon>
        <taxon>Laccaria</taxon>
    </lineage>
</organism>
<protein>
    <submittedName>
        <fullName evidence="4">Predicted protein</fullName>
    </submittedName>
</protein>
<dbReference type="AlphaFoldDB" id="B0CZ71"/>
<dbReference type="InterPro" id="IPR018828">
    <property type="entry name" value="RRG7"/>
</dbReference>
<evidence type="ECO:0000256" key="2">
    <source>
        <dbReference type="ARBA" id="ARBA00023128"/>
    </source>
</evidence>
<dbReference type="EMBL" id="DS547094">
    <property type="protein sequence ID" value="EDR12099.1"/>
    <property type="molecule type" value="Genomic_DNA"/>
</dbReference>
<feature type="region of interest" description="Disordered" evidence="3">
    <location>
        <begin position="233"/>
        <end position="252"/>
    </location>
</feature>
<dbReference type="PANTHER" id="PTHR28133:SF1">
    <property type="entry name" value="REQUIRED FOR RESPIRATORY GROWTH PROTEIN 7, MITOCHONDRIAL"/>
    <property type="match status" value="1"/>
</dbReference>
<sequence length="252" mass="28207">MKSSYSTFGTSLARRNFSASLNWASKPLSTVHRGTAFEERSLKLLRDNMSMSLRRVGGKEDGGIDLLGWWWLPDPSGSANSPRRRIRVLGQCKAEKKKTSPKYVRELEGVLHRFLPSIQHHWVNPITAPSTLDPVVALLVSESPFTKSTLLRAMSSPIPFFLLHVPPLQESASEIEAEQIQNIGMAVWNSALGGTHGVLEGEMEVRWERELNNGAGRPGLWWQRERLSSWTPDATSSAMTDLDEEFELKATP</sequence>
<gene>
    <name evidence="4" type="ORF">LACBIDRAFT_311084</name>
</gene>
<keyword evidence="2" id="KW-0496">Mitochondrion</keyword>
<evidence type="ECO:0000256" key="1">
    <source>
        <dbReference type="ARBA" id="ARBA00004173"/>
    </source>
</evidence>
<dbReference type="GeneID" id="6072605"/>
<dbReference type="KEGG" id="lbc:LACBIDRAFT_311084"/>
<evidence type="ECO:0000313" key="5">
    <source>
        <dbReference type="Proteomes" id="UP000001194"/>
    </source>
</evidence>
<evidence type="ECO:0000256" key="3">
    <source>
        <dbReference type="SAM" id="MobiDB-lite"/>
    </source>
</evidence>
<reference evidence="4 5" key="1">
    <citation type="journal article" date="2008" name="Nature">
        <title>The genome of Laccaria bicolor provides insights into mycorrhizal symbiosis.</title>
        <authorList>
            <person name="Martin F."/>
            <person name="Aerts A."/>
            <person name="Ahren D."/>
            <person name="Brun A."/>
            <person name="Danchin E.G.J."/>
            <person name="Duchaussoy F."/>
            <person name="Gibon J."/>
            <person name="Kohler A."/>
            <person name="Lindquist E."/>
            <person name="Pereda V."/>
            <person name="Salamov A."/>
            <person name="Shapiro H.J."/>
            <person name="Wuyts J."/>
            <person name="Blaudez D."/>
            <person name="Buee M."/>
            <person name="Brokstein P."/>
            <person name="Canbaeck B."/>
            <person name="Cohen D."/>
            <person name="Courty P.E."/>
            <person name="Coutinho P.M."/>
            <person name="Delaruelle C."/>
            <person name="Detter J.C."/>
            <person name="Deveau A."/>
            <person name="DiFazio S."/>
            <person name="Duplessis S."/>
            <person name="Fraissinet-Tachet L."/>
            <person name="Lucic E."/>
            <person name="Frey-Klett P."/>
            <person name="Fourrey C."/>
            <person name="Feussner I."/>
            <person name="Gay G."/>
            <person name="Grimwood J."/>
            <person name="Hoegger P.J."/>
            <person name="Jain P."/>
            <person name="Kilaru S."/>
            <person name="Labbe J."/>
            <person name="Lin Y.C."/>
            <person name="Legue V."/>
            <person name="Le Tacon F."/>
            <person name="Marmeisse R."/>
            <person name="Melayah D."/>
            <person name="Montanini B."/>
            <person name="Muratet M."/>
            <person name="Nehls U."/>
            <person name="Niculita-Hirzel H."/>
            <person name="Oudot-Le Secq M.P."/>
            <person name="Peter M."/>
            <person name="Quesneville H."/>
            <person name="Rajashekar B."/>
            <person name="Reich M."/>
            <person name="Rouhier N."/>
            <person name="Schmutz J."/>
            <person name="Yin T."/>
            <person name="Chalot M."/>
            <person name="Henrissat B."/>
            <person name="Kuees U."/>
            <person name="Lucas S."/>
            <person name="Van de Peer Y."/>
            <person name="Podila G.K."/>
            <person name="Polle A."/>
            <person name="Pukkila P.J."/>
            <person name="Richardson P.M."/>
            <person name="Rouze P."/>
            <person name="Sanders I.R."/>
            <person name="Stajich J.E."/>
            <person name="Tunlid A."/>
            <person name="Tuskan G."/>
            <person name="Grigoriev I.V."/>
        </authorList>
    </citation>
    <scope>NUCLEOTIDE SEQUENCE [LARGE SCALE GENOMIC DNA]</scope>
    <source>
        <strain evidence="5">S238N-H82 / ATCC MYA-4686</strain>
    </source>
</reference>
<proteinExistence type="predicted"/>
<dbReference type="OrthoDB" id="20734at2759"/>
<dbReference type="Pfam" id="PF10356">
    <property type="entry name" value="RRG7"/>
    <property type="match status" value="1"/>
</dbReference>
<dbReference type="InParanoid" id="B0CZ71"/>
<evidence type="ECO:0000313" key="4">
    <source>
        <dbReference type="EMBL" id="EDR12099.1"/>
    </source>
</evidence>
<dbReference type="Proteomes" id="UP000001194">
    <property type="component" value="Unassembled WGS sequence"/>
</dbReference>
<dbReference type="PANTHER" id="PTHR28133">
    <property type="entry name" value="REQUIRED FOR RESPIRATORY GROWTH PROTEIN 7, MITOCHONDRIAL"/>
    <property type="match status" value="1"/>
</dbReference>
<name>B0CZ71_LACBS</name>
<comment type="subcellular location">
    <subcellularLocation>
        <location evidence="1">Mitochondrion</location>
    </subcellularLocation>
</comment>